<dbReference type="KEGG" id="kmr:108244507"/>
<evidence type="ECO:0000256" key="2">
    <source>
        <dbReference type="ARBA" id="ARBA00022884"/>
    </source>
</evidence>
<feature type="compositionally biased region" description="Basic and acidic residues" evidence="4">
    <location>
        <begin position="254"/>
        <end position="267"/>
    </location>
</feature>
<dbReference type="GeneID" id="108244507"/>
<dbReference type="SMART" id="SM00360">
    <property type="entry name" value="RRM"/>
    <property type="match status" value="4"/>
</dbReference>
<dbReference type="OMA" id="MKIFRKA"/>
<dbReference type="InterPro" id="IPR012677">
    <property type="entry name" value="Nucleotide-bd_a/b_plait_sf"/>
</dbReference>
<dbReference type="Pfam" id="PF00076">
    <property type="entry name" value="RRM_1"/>
    <property type="match status" value="4"/>
</dbReference>
<evidence type="ECO:0000313" key="6">
    <source>
        <dbReference type="Ensembl" id="ENSKMAP00000004126.1"/>
    </source>
</evidence>
<proteinExistence type="predicted"/>
<dbReference type="RefSeq" id="XP_017286255.2">
    <property type="nucleotide sequence ID" value="XM_017430766.3"/>
</dbReference>
<evidence type="ECO:0000256" key="1">
    <source>
        <dbReference type="ARBA" id="ARBA00022737"/>
    </source>
</evidence>
<feature type="domain" description="RRM" evidence="5">
    <location>
        <begin position="84"/>
        <end position="160"/>
    </location>
</feature>
<reference evidence="6" key="1">
    <citation type="submission" date="2025-08" db="UniProtKB">
        <authorList>
            <consortium name="Ensembl"/>
        </authorList>
    </citation>
    <scope>IDENTIFICATION</scope>
</reference>
<dbReference type="PANTHER" id="PTHR23236">
    <property type="entry name" value="EUKARYOTIC TRANSLATION INITIATION FACTOR 4B/4H"/>
    <property type="match status" value="1"/>
</dbReference>
<feature type="region of interest" description="Disordered" evidence="4">
    <location>
        <begin position="436"/>
        <end position="458"/>
    </location>
</feature>
<protein>
    <submittedName>
        <fullName evidence="6">Nucleolin-like</fullName>
    </submittedName>
</protein>
<dbReference type="PANTHER" id="PTHR23236:SF119">
    <property type="entry name" value="NUCLEAR RNA-BINDING PROTEIN SART-3"/>
    <property type="match status" value="1"/>
</dbReference>
<reference evidence="6" key="2">
    <citation type="submission" date="2025-09" db="UniProtKB">
        <authorList>
            <consortium name="Ensembl"/>
        </authorList>
    </citation>
    <scope>IDENTIFICATION</scope>
</reference>
<dbReference type="Proteomes" id="UP000264800">
    <property type="component" value="Unplaced"/>
</dbReference>
<dbReference type="InterPro" id="IPR000504">
    <property type="entry name" value="RRM_dom"/>
</dbReference>
<evidence type="ECO:0000256" key="4">
    <source>
        <dbReference type="SAM" id="MobiDB-lite"/>
    </source>
</evidence>
<evidence type="ECO:0000313" key="7">
    <source>
        <dbReference type="Proteomes" id="UP000264800"/>
    </source>
</evidence>
<feature type="domain" description="RRM" evidence="5">
    <location>
        <begin position="181"/>
        <end position="255"/>
    </location>
</feature>
<dbReference type="GeneTree" id="ENSGT00940000166057"/>
<keyword evidence="2 3" id="KW-0694">RNA-binding</keyword>
<evidence type="ECO:0000259" key="5">
    <source>
        <dbReference type="PROSITE" id="PS50102"/>
    </source>
</evidence>
<feature type="domain" description="RRM" evidence="5">
    <location>
        <begin position="360"/>
        <end position="435"/>
    </location>
</feature>
<dbReference type="CDD" id="cd00590">
    <property type="entry name" value="RRM_SF"/>
    <property type="match status" value="1"/>
</dbReference>
<feature type="region of interest" description="Disordered" evidence="4">
    <location>
        <begin position="254"/>
        <end position="274"/>
    </location>
</feature>
<dbReference type="SUPFAM" id="SSF54928">
    <property type="entry name" value="RNA-binding domain, RBD"/>
    <property type="match status" value="2"/>
</dbReference>
<organism evidence="6 7">
    <name type="scientific">Kryptolebias marmoratus</name>
    <name type="common">Mangrove killifish</name>
    <name type="synonym">Rivulus marmoratus</name>
    <dbReference type="NCBI Taxonomy" id="37003"/>
    <lineage>
        <taxon>Eukaryota</taxon>
        <taxon>Metazoa</taxon>
        <taxon>Chordata</taxon>
        <taxon>Craniata</taxon>
        <taxon>Vertebrata</taxon>
        <taxon>Euteleostomi</taxon>
        <taxon>Actinopterygii</taxon>
        <taxon>Neopterygii</taxon>
        <taxon>Teleostei</taxon>
        <taxon>Neoteleostei</taxon>
        <taxon>Acanthomorphata</taxon>
        <taxon>Ovalentaria</taxon>
        <taxon>Atherinomorphae</taxon>
        <taxon>Cyprinodontiformes</taxon>
        <taxon>Rivulidae</taxon>
        <taxon>Kryptolebias</taxon>
    </lineage>
</organism>
<evidence type="ECO:0000256" key="3">
    <source>
        <dbReference type="PROSITE-ProRule" id="PRU00176"/>
    </source>
</evidence>
<sequence>MRMRSSRTSCRSWPHVYFSVLRQFLLLRSVLTRNMAKTDIESRRKSNVVEGDDDTPNTVSTKRMADPETETSPSKKTKLINDGFCLYVGNLNNWKTSQEIKDSLATYFMTHSLLFQDIQLDRSRKHAFVDMASEMDLNKALTLNGEEVLDKPMKIAKAKVKSDSKEKVKHPEVDKKVNDGRCLFLKNVPYNATKEDIQKMFHKAIAVRFPGGAKNPNKGIAFVEFKNKAIAKKMLKKKQSAKIQDRDLIVDTVRERNAPKEPADGKNTEATPPTNVLFVSNLPKDVRQKHLKKIFKKAVCISIPQAKNKPKRCAYVKFATVKDAEKVLLSSKDILICKKVVKVDFSHHKMKPKQAEASSKTLFVGGLAAKTTAETLKSAFEGAVSARVAVHKDTGVSKRFGFVEFESEESCKAAKNAMEDCEIDGSKVTLDVALSKGERGQQGAGVGSEGPPKGTEAH</sequence>
<keyword evidence="1" id="KW-0677">Repeat</keyword>
<name>A0A3Q2ZKF9_KRYMA</name>
<dbReference type="PROSITE" id="PS50102">
    <property type="entry name" value="RRM"/>
    <property type="match status" value="4"/>
</dbReference>
<dbReference type="OrthoDB" id="167718at2759"/>
<accession>A0A3Q2ZKF9</accession>
<dbReference type="Ensembl" id="ENSKMAT00000004205.1">
    <property type="protein sequence ID" value="ENSKMAP00000004126.1"/>
    <property type="gene ID" value="ENSKMAG00000003154.1"/>
</dbReference>
<dbReference type="AlphaFoldDB" id="A0A3Q2ZKF9"/>
<dbReference type="GO" id="GO:0003723">
    <property type="term" value="F:RNA binding"/>
    <property type="evidence" value="ECO:0007669"/>
    <property type="project" value="UniProtKB-UniRule"/>
</dbReference>
<dbReference type="STRING" id="37003.ENSKMAP00000004126"/>
<feature type="domain" description="RRM" evidence="5">
    <location>
        <begin position="275"/>
        <end position="348"/>
    </location>
</feature>
<dbReference type="InterPro" id="IPR035979">
    <property type="entry name" value="RBD_domain_sf"/>
</dbReference>
<keyword evidence="7" id="KW-1185">Reference proteome</keyword>
<dbReference type="Gene3D" id="3.30.70.330">
    <property type="match status" value="4"/>
</dbReference>
<feature type="region of interest" description="Disordered" evidence="4">
    <location>
        <begin position="41"/>
        <end position="75"/>
    </location>
</feature>